<gene>
    <name evidence="3" type="ORF">AFUS01_LOCUS1620</name>
</gene>
<dbReference type="AlphaFoldDB" id="A0A8J2NH00"/>
<organism evidence="3 4">
    <name type="scientific">Allacma fusca</name>
    <dbReference type="NCBI Taxonomy" id="39272"/>
    <lineage>
        <taxon>Eukaryota</taxon>
        <taxon>Metazoa</taxon>
        <taxon>Ecdysozoa</taxon>
        <taxon>Arthropoda</taxon>
        <taxon>Hexapoda</taxon>
        <taxon>Collembola</taxon>
        <taxon>Symphypleona</taxon>
        <taxon>Sminthuridae</taxon>
        <taxon>Allacma</taxon>
    </lineage>
</organism>
<dbReference type="Pfam" id="PF00650">
    <property type="entry name" value="CRAL_TRIO"/>
    <property type="match status" value="1"/>
</dbReference>
<dbReference type="InterPro" id="IPR001251">
    <property type="entry name" value="CRAL-TRIO_dom"/>
</dbReference>
<dbReference type="OrthoDB" id="1434354at2759"/>
<evidence type="ECO:0000259" key="2">
    <source>
        <dbReference type="PROSITE" id="PS50191"/>
    </source>
</evidence>
<keyword evidence="4" id="KW-1185">Reference proteome</keyword>
<sequence>MNLLVFTFSLAFCIAATLALKQYEDLHPRFPESEVANWIPSKILKSSFPYYLSGVSEEDEPIWVAEFGKWNVRKFIEGAPGNLDILNKYIDQVAFNGLSSLNFSDPNTKPQILAIVDLEGFDYYQLGSPENLKFILKTFTFFGPAITKYVNVAYMVNTNFLAQTVINLLKPVLGEALSRFEVHGTNRVKWMAQLSQKLPRDQIPECVLRDMSMCWLRVTLE</sequence>
<proteinExistence type="predicted"/>
<feature type="domain" description="CRAL-TRIO" evidence="2">
    <location>
        <begin position="40"/>
        <end position="205"/>
    </location>
</feature>
<dbReference type="PROSITE" id="PS50191">
    <property type="entry name" value="CRAL_TRIO"/>
    <property type="match status" value="1"/>
</dbReference>
<dbReference type="CDD" id="cd00170">
    <property type="entry name" value="SEC14"/>
    <property type="match status" value="1"/>
</dbReference>
<dbReference type="EMBL" id="CAJVCH010008999">
    <property type="protein sequence ID" value="CAG7665441.1"/>
    <property type="molecule type" value="Genomic_DNA"/>
</dbReference>
<evidence type="ECO:0000256" key="1">
    <source>
        <dbReference type="SAM" id="SignalP"/>
    </source>
</evidence>
<feature type="signal peptide" evidence="1">
    <location>
        <begin position="1"/>
        <end position="19"/>
    </location>
</feature>
<evidence type="ECO:0000313" key="3">
    <source>
        <dbReference type="EMBL" id="CAG7665441.1"/>
    </source>
</evidence>
<reference evidence="3" key="1">
    <citation type="submission" date="2021-06" db="EMBL/GenBank/DDBJ databases">
        <authorList>
            <person name="Hodson N. C."/>
            <person name="Mongue J. A."/>
            <person name="Jaron S. K."/>
        </authorList>
    </citation>
    <scope>NUCLEOTIDE SEQUENCE</scope>
</reference>
<protein>
    <recommendedName>
        <fullName evidence="2">CRAL-TRIO domain-containing protein</fullName>
    </recommendedName>
</protein>
<evidence type="ECO:0000313" key="4">
    <source>
        <dbReference type="Proteomes" id="UP000708208"/>
    </source>
</evidence>
<dbReference type="Proteomes" id="UP000708208">
    <property type="component" value="Unassembled WGS sequence"/>
</dbReference>
<name>A0A8J2NH00_9HEXA</name>
<keyword evidence="1" id="KW-0732">Signal</keyword>
<feature type="chain" id="PRO_5035207332" description="CRAL-TRIO domain-containing protein" evidence="1">
    <location>
        <begin position="20"/>
        <end position="221"/>
    </location>
</feature>
<accession>A0A8J2NH00</accession>
<comment type="caution">
    <text evidence="3">The sequence shown here is derived from an EMBL/GenBank/DDBJ whole genome shotgun (WGS) entry which is preliminary data.</text>
</comment>